<organism evidence="3 4">
    <name type="scientific">Beauveria bassiana</name>
    <name type="common">White muscardine disease fungus</name>
    <name type="synonym">Tritirachium shiotae</name>
    <dbReference type="NCBI Taxonomy" id="176275"/>
    <lineage>
        <taxon>Eukaryota</taxon>
        <taxon>Fungi</taxon>
        <taxon>Dikarya</taxon>
        <taxon>Ascomycota</taxon>
        <taxon>Pezizomycotina</taxon>
        <taxon>Sordariomycetes</taxon>
        <taxon>Hypocreomycetidae</taxon>
        <taxon>Hypocreales</taxon>
        <taxon>Cordycipitaceae</taxon>
        <taxon>Beauveria</taxon>
    </lineage>
</organism>
<dbReference type="Gene3D" id="2.40.40.10">
    <property type="entry name" value="RlpA-like domain"/>
    <property type="match status" value="1"/>
</dbReference>
<proteinExistence type="predicted"/>
<protein>
    <submittedName>
        <fullName evidence="3">Allergen Asp f 7</fullName>
    </submittedName>
</protein>
<dbReference type="PANTHER" id="PTHR31836:SF28">
    <property type="entry name" value="SRCR DOMAIN-CONTAINING PROTEIN-RELATED"/>
    <property type="match status" value="1"/>
</dbReference>
<evidence type="ECO:0000313" key="3">
    <source>
        <dbReference type="EMBL" id="PMB71630.1"/>
    </source>
</evidence>
<evidence type="ECO:0000256" key="2">
    <source>
        <dbReference type="SAM" id="MobiDB-lite"/>
    </source>
</evidence>
<feature type="compositionally biased region" description="Gly residues" evidence="2">
    <location>
        <begin position="151"/>
        <end position="161"/>
    </location>
</feature>
<evidence type="ECO:0000256" key="1">
    <source>
        <dbReference type="ARBA" id="ARBA00022729"/>
    </source>
</evidence>
<dbReference type="OMA" id="WETVTDI"/>
<feature type="region of interest" description="Disordered" evidence="2">
    <location>
        <begin position="76"/>
        <end position="166"/>
    </location>
</feature>
<accession>A0A2N6NWJ1</accession>
<keyword evidence="1" id="KW-0732">Signal</keyword>
<feature type="compositionally biased region" description="Polar residues" evidence="2">
    <location>
        <begin position="76"/>
        <end position="88"/>
    </location>
</feature>
<name>A0A2N6NWJ1_BEABA</name>
<dbReference type="Proteomes" id="UP000235728">
    <property type="component" value="Unassembled WGS sequence"/>
</dbReference>
<comment type="caution">
    <text evidence="3">The sequence shown here is derived from an EMBL/GenBank/DDBJ whole genome shotgun (WGS) entry which is preliminary data.</text>
</comment>
<dbReference type="EMBL" id="MRVG01000002">
    <property type="protein sequence ID" value="PMB71630.1"/>
    <property type="molecule type" value="Genomic_DNA"/>
</dbReference>
<evidence type="ECO:0000313" key="4">
    <source>
        <dbReference type="Proteomes" id="UP000235728"/>
    </source>
</evidence>
<dbReference type="AlphaFoldDB" id="A0A2N6NWJ1"/>
<dbReference type="PANTHER" id="PTHR31836">
    <property type="match status" value="1"/>
</dbReference>
<feature type="compositionally biased region" description="Low complexity" evidence="2">
    <location>
        <begin position="138"/>
        <end position="150"/>
    </location>
</feature>
<reference evidence="3 4" key="1">
    <citation type="journal article" date="2016" name="Appl. Microbiol. Biotechnol.">
        <title>Characterization of T-DNA insertion mutants with decreased virulence in the entomopathogenic fungus Beauveria bassiana JEF-007.</title>
        <authorList>
            <person name="Kim S."/>
            <person name="Lee S.J."/>
            <person name="Nai Y.S."/>
            <person name="Yu J.S."/>
            <person name="Lee M.R."/>
            <person name="Yang Y.T."/>
            <person name="Kim J.S."/>
        </authorList>
    </citation>
    <scope>NUCLEOTIDE SEQUENCE [LARGE SCALE GENOMIC DNA]</scope>
    <source>
        <strain evidence="3 4">JEF-007</strain>
    </source>
</reference>
<gene>
    <name evidence="3" type="ORF">BM221_001723</name>
</gene>
<dbReference type="SUPFAM" id="SSF50685">
    <property type="entry name" value="Barwin-like endoglucanases"/>
    <property type="match status" value="1"/>
</dbReference>
<dbReference type="CDD" id="cd22191">
    <property type="entry name" value="DPBB_RlpA_EXP_N-like"/>
    <property type="match status" value="1"/>
</dbReference>
<sequence length="262" mass="26794">MKFVAFALFAAAAAKPLNRRGTVTVTEVEWVTKIETVTEIIDVSTTTFITPGQSVPTADATPIVPAPSEGQFFETASISQKQPEQTSVAAPAPPPPPPPPSSTAPPPPPPQPTAEPAAPAPPPPSRPEPAEFGAAPQSSSTSEAPAPSSTSGGGGGGGSGEHSGEITYYAVGPGACGPDDTGKDNTDNIVALSSKLMGPLSNNNPMCNKKINIFANGKSIDATVRDKCPSCAEGSIDVSEKVYKFLFGSLDSGREKMSWSFA</sequence>
<dbReference type="InterPro" id="IPR036908">
    <property type="entry name" value="RlpA-like_sf"/>
</dbReference>
<dbReference type="PRINTS" id="PR01217">
    <property type="entry name" value="PRICHEXTENSN"/>
</dbReference>
<dbReference type="InterPro" id="IPR051477">
    <property type="entry name" value="Expansin_CellWall"/>
</dbReference>
<feature type="compositionally biased region" description="Pro residues" evidence="2">
    <location>
        <begin position="91"/>
        <end position="127"/>
    </location>
</feature>